<protein>
    <submittedName>
        <fullName evidence="11">Twitching motility protein PilJ</fullName>
    </submittedName>
</protein>
<dbReference type="GO" id="GO:0006935">
    <property type="term" value="P:chemotaxis"/>
    <property type="evidence" value="ECO:0007669"/>
    <property type="project" value="UniProtKB-ARBA"/>
</dbReference>
<evidence type="ECO:0000256" key="2">
    <source>
        <dbReference type="ARBA" id="ARBA00022692"/>
    </source>
</evidence>
<dbReference type="InterPro" id="IPR004089">
    <property type="entry name" value="MCPsignal_dom"/>
</dbReference>
<dbReference type="GO" id="GO:0016020">
    <property type="term" value="C:membrane"/>
    <property type="evidence" value="ECO:0007669"/>
    <property type="project" value="UniProtKB-SubCell"/>
</dbReference>
<dbReference type="PROSITE" id="PS50885">
    <property type="entry name" value="HAMP"/>
    <property type="match status" value="1"/>
</dbReference>
<dbReference type="SUPFAM" id="SSF58104">
    <property type="entry name" value="Methyl-accepting chemotaxis protein (MCP) signaling domain"/>
    <property type="match status" value="1"/>
</dbReference>
<dbReference type="PANTHER" id="PTHR32089">
    <property type="entry name" value="METHYL-ACCEPTING CHEMOTAXIS PROTEIN MCPB"/>
    <property type="match status" value="1"/>
</dbReference>
<evidence type="ECO:0000259" key="9">
    <source>
        <dbReference type="PROSITE" id="PS50111"/>
    </source>
</evidence>
<reference evidence="11 12" key="1">
    <citation type="submission" date="2017-02" db="EMBL/GenBank/DDBJ databases">
        <authorList>
            <person name="Peterson S.W."/>
        </authorList>
    </citation>
    <scope>NUCLEOTIDE SEQUENCE [LARGE SCALE GENOMIC DNA]</scope>
    <source>
        <strain evidence="11 12">DSM 21749</strain>
    </source>
</reference>
<dbReference type="GO" id="GO:0007165">
    <property type="term" value="P:signal transduction"/>
    <property type="evidence" value="ECO:0007669"/>
    <property type="project" value="UniProtKB-KW"/>
</dbReference>
<comment type="similarity">
    <text evidence="6">Belongs to the methyl-accepting chemotaxis (MCP) protein family.</text>
</comment>
<comment type="subcellular location">
    <subcellularLocation>
        <location evidence="1">Membrane</location>
        <topology evidence="1">Multi-pass membrane protein</topology>
    </subcellularLocation>
</comment>
<proteinExistence type="inferred from homology"/>
<evidence type="ECO:0000259" key="10">
    <source>
        <dbReference type="PROSITE" id="PS50885"/>
    </source>
</evidence>
<evidence type="ECO:0000256" key="3">
    <source>
        <dbReference type="ARBA" id="ARBA00022989"/>
    </source>
</evidence>
<evidence type="ECO:0000256" key="4">
    <source>
        <dbReference type="ARBA" id="ARBA00023136"/>
    </source>
</evidence>
<sequence length="673" mass="70094">MSTEINSVAGKARNVGVNTWLVVLGLAVLVLGLNIGYATWKAGRLSGAGGAASDLQVLSQKLAVQGREAVGGDAEAFGEFREIKTEIDQNVADLNADFGTTPGVADPIADVTAIWAPLDKSAEQVLASQEAVLGLAGNAESFTNRVPDLQAQLDEVVRAMSAGGAPSSQVYYALRQVVLSGTMARRVTEIQAGGPGAEAAGEGLARDAAVFGNVLAGLREGDEAAGINQITNAGALAALNQADALWQEMRADLDQILATSQNLFRAQAAADAITAGSDELESAGQTLFNAFNAFGSLSDRSILGNLWISIISGAIALLAIVGLLFSLNKQQQVRYETTKELNDRNQEAIMRLLDEMGSLAEGDLTVKATVTEDMTGAIADSINFAVEQLRSLVQTITDTSVQVASSAQETQATAMHLAEAAEHQAQEITSASNRISEIAASIDQVSKNSAESADVAQRSVQIATAGAGVVRQTIQGMDNIRDQIQETSKRIKRLGESSQEIGSIVELINDISEQTNILALNAAIQAASAGEAGRGFAVVADEVQRLAERSSNATKRIESLVQTIQSDTNEAVSSMEQTTSEVVAGARLAEDAGTALGEIEKVSSDLSGLIQGISSAAQQQSGAAANITQTMNTIQQITSQTTQGANQTAQSIGNLAQLAADLRRSVADFKLPA</sequence>
<evidence type="ECO:0000313" key="11">
    <source>
        <dbReference type="EMBL" id="SKA08872.1"/>
    </source>
</evidence>
<dbReference type="Pfam" id="PF00015">
    <property type="entry name" value="MCPsignal"/>
    <property type="match status" value="1"/>
</dbReference>
<dbReference type="AlphaFoldDB" id="A0A1T4QYI1"/>
<feature type="domain" description="HAMP" evidence="10">
    <location>
        <begin position="351"/>
        <end position="394"/>
    </location>
</feature>
<evidence type="ECO:0000256" key="8">
    <source>
        <dbReference type="SAM" id="Phobius"/>
    </source>
</evidence>
<feature type="transmembrane region" description="Helical" evidence="8">
    <location>
        <begin position="20"/>
        <end position="40"/>
    </location>
</feature>
<evidence type="ECO:0000256" key="6">
    <source>
        <dbReference type="ARBA" id="ARBA00029447"/>
    </source>
</evidence>
<accession>A0A1T4QYI1</accession>
<keyword evidence="5 7" id="KW-0807">Transducer</keyword>
<dbReference type="PANTHER" id="PTHR32089:SF119">
    <property type="entry name" value="METHYL-ACCEPTING CHEMOTAXIS PROTEIN CTPL"/>
    <property type="match status" value="1"/>
</dbReference>
<dbReference type="Proteomes" id="UP000190061">
    <property type="component" value="Unassembled WGS sequence"/>
</dbReference>
<organism evidence="11 12">
    <name type="scientific">Lysobacter spongiicola DSM 21749</name>
    <dbReference type="NCBI Taxonomy" id="1122188"/>
    <lineage>
        <taxon>Bacteria</taxon>
        <taxon>Pseudomonadati</taxon>
        <taxon>Pseudomonadota</taxon>
        <taxon>Gammaproteobacteria</taxon>
        <taxon>Lysobacterales</taxon>
        <taxon>Lysobacteraceae</taxon>
        <taxon>Novilysobacter</taxon>
    </lineage>
</organism>
<dbReference type="CDD" id="cd11386">
    <property type="entry name" value="MCP_signal"/>
    <property type="match status" value="1"/>
</dbReference>
<feature type="domain" description="Methyl-accepting transducer" evidence="9">
    <location>
        <begin position="399"/>
        <end position="635"/>
    </location>
</feature>
<dbReference type="OrthoDB" id="9177152at2"/>
<keyword evidence="2 8" id="KW-0812">Transmembrane</keyword>
<evidence type="ECO:0000313" key="12">
    <source>
        <dbReference type="Proteomes" id="UP000190061"/>
    </source>
</evidence>
<dbReference type="EMBL" id="FUXP01000006">
    <property type="protein sequence ID" value="SKA08872.1"/>
    <property type="molecule type" value="Genomic_DNA"/>
</dbReference>
<dbReference type="Gene3D" id="1.10.287.950">
    <property type="entry name" value="Methyl-accepting chemotaxis protein"/>
    <property type="match status" value="1"/>
</dbReference>
<keyword evidence="3 8" id="KW-1133">Transmembrane helix</keyword>
<dbReference type="SMART" id="SM00283">
    <property type="entry name" value="MA"/>
    <property type="match status" value="1"/>
</dbReference>
<dbReference type="RefSeq" id="WP_078758446.1">
    <property type="nucleotide sequence ID" value="NZ_FUXP01000006.1"/>
</dbReference>
<dbReference type="InterPro" id="IPR003660">
    <property type="entry name" value="HAMP_dom"/>
</dbReference>
<keyword evidence="12" id="KW-1185">Reference proteome</keyword>
<keyword evidence="4 8" id="KW-0472">Membrane</keyword>
<name>A0A1T4QYI1_9GAMM</name>
<gene>
    <name evidence="11" type="ORF">SAMN02745674_01871</name>
</gene>
<evidence type="ECO:0000256" key="1">
    <source>
        <dbReference type="ARBA" id="ARBA00004141"/>
    </source>
</evidence>
<dbReference type="STRING" id="1122188.SAMN02745674_01871"/>
<dbReference type="PROSITE" id="PS50111">
    <property type="entry name" value="CHEMOTAXIS_TRANSDUC_2"/>
    <property type="match status" value="1"/>
</dbReference>
<evidence type="ECO:0000256" key="7">
    <source>
        <dbReference type="PROSITE-ProRule" id="PRU00284"/>
    </source>
</evidence>
<feature type="transmembrane region" description="Helical" evidence="8">
    <location>
        <begin position="306"/>
        <end position="327"/>
    </location>
</feature>
<dbReference type="FunFam" id="1.10.287.950:FF:000001">
    <property type="entry name" value="Methyl-accepting chemotaxis sensory transducer"/>
    <property type="match status" value="1"/>
</dbReference>
<evidence type="ECO:0000256" key="5">
    <source>
        <dbReference type="ARBA" id="ARBA00023224"/>
    </source>
</evidence>